<organism evidence="3 4">
    <name type="scientific">Lipingzhangella rawalii</name>
    <dbReference type="NCBI Taxonomy" id="2055835"/>
    <lineage>
        <taxon>Bacteria</taxon>
        <taxon>Bacillati</taxon>
        <taxon>Actinomycetota</taxon>
        <taxon>Actinomycetes</taxon>
        <taxon>Streptosporangiales</taxon>
        <taxon>Nocardiopsidaceae</taxon>
        <taxon>Lipingzhangella</taxon>
    </lineage>
</organism>
<name>A0ABU2H4Z1_9ACTN</name>
<dbReference type="SUPFAM" id="SSF52980">
    <property type="entry name" value="Restriction endonuclease-like"/>
    <property type="match status" value="1"/>
</dbReference>
<dbReference type="PANTHER" id="PTHR34107:SF2">
    <property type="entry name" value="SLL0888 PROTEIN"/>
    <property type="match status" value="1"/>
</dbReference>
<reference evidence="4" key="1">
    <citation type="submission" date="2023-07" db="EMBL/GenBank/DDBJ databases">
        <title>Novel species in the genus Lipingzhangella isolated from Sambhar Salt Lake.</title>
        <authorList>
            <person name="Jiya N."/>
            <person name="Kajale S."/>
            <person name="Sharma A."/>
        </authorList>
    </citation>
    <scope>NUCLEOTIDE SEQUENCE [LARGE SCALE GENOMIC DNA]</scope>
    <source>
        <strain evidence="4">LS1_29</strain>
    </source>
</reference>
<dbReference type="InterPro" id="IPR012296">
    <property type="entry name" value="Nuclease_put_TT1808"/>
</dbReference>
<dbReference type="Pfam" id="PF05685">
    <property type="entry name" value="Uma2"/>
    <property type="match status" value="1"/>
</dbReference>
<sequence length="210" mass="23239">MVTMAISDPETPGSTPPEKPLTVEDLARMPDDGQIYELADGRLDVTPAPASPHTRAETRLSWQLINSAPEDVEIQTGPGVTLNDQRTSHRIPDVAVFRAGALERPYFTTPPLLAVEVVSPESVLRDHHRKKREYAAFGVESYWIVDPSLEKPGIIELRLSDGEYTEVTQVLGDDVFATKQPFPVRIVPTWLVADGPWRRHIGGEADTPGR</sequence>
<feature type="region of interest" description="Disordered" evidence="1">
    <location>
        <begin position="1"/>
        <end position="22"/>
    </location>
</feature>
<dbReference type="Proteomes" id="UP001250214">
    <property type="component" value="Unassembled WGS sequence"/>
</dbReference>
<dbReference type="EMBL" id="JAVLVT010000002">
    <property type="protein sequence ID" value="MDS1269885.1"/>
    <property type="molecule type" value="Genomic_DNA"/>
</dbReference>
<comment type="caution">
    <text evidence="3">The sequence shown here is derived from an EMBL/GenBank/DDBJ whole genome shotgun (WGS) entry which is preliminary data.</text>
</comment>
<gene>
    <name evidence="3" type="ORF">RIF23_06205</name>
</gene>
<evidence type="ECO:0000313" key="3">
    <source>
        <dbReference type="EMBL" id="MDS1269885.1"/>
    </source>
</evidence>
<evidence type="ECO:0000256" key="1">
    <source>
        <dbReference type="SAM" id="MobiDB-lite"/>
    </source>
</evidence>
<accession>A0ABU2H4Z1</accession>
<proteinExistence type="predicted"/>
<dbReference type="CDD" id="cd06260">
    <property type="entry name" value="DUF820-like"/>
    <property type="match status" value="1"/>
</dbReference>
<dbReference type="InterPro" id="IPR011335">
    <property type="entry name" value="Restrct_endonuc-II-like"/>
</dbReference>
<keyword evidence="4" id="KW-1185">Reference proteome</keyword>
<feature type="domain" description="Putative restriction endonuclease" evidence="2">
    <location>
        <begin position="23"/>
        <end position="183"/>
    </location>
</feature>
<dbReference type="PANTHER" id="PTHR34107">
    <property type="entry name" value="SLL0198 PROTEIN-RELATED"/>
    <property type="match status" value="1"/>
</dbReference>
<keyword evidence="3" id="KW-0378">Hydrolase</keyword>
<dbReference type="InterPro" id="IPR008538">
    <property type="entry name" value="Uma2"/>
</dbReference>
<keyword evidence="3" id="KW-0540">Nuclease</keyword>
<dbReference type="GO" id="GO:0004519">
    <property type="term" value="F:endonuclease activity"/>
    <property type="evidence" value="ECO:0007669"/>
    <property type="project" value="UniProtKB-KW"/>
</dbReference>
<evidence type="ECO:0000313" key="4">
    <source>
        <dbReference type="Proteomes" id="UP001250214"/>
    </source>
</evidence>
<keyword evidence="3" id="KW-0255">Endonuclease</keyword>
<protein>
    <submittedName>
        <fullName evidence="3">Uma2 family endonuclease</fullName>
    </submittedName>
</protein>
<evidence type="ECO:0000259" key="2">
    <source>
        <dbReference type="Pfam" id="PF05685"/>
    </source>
</evidence>
<dbReference type="Gene3D" id="3.90.1570.10">
    <property type="entry name" value="tt1808, chain A"/>
    <property type="match status" value="1"/>
</dbReference>